<protein>
    <recommendedName>
        <fullName evidence="3">Reverse transcriptase/retrotransposon-derived protein RNase H-like domain-containing protein</fullName>
    </recommendedName>
</protein>
<keyword evidence="2" id="KW-1185">Reference proteome</keyword>
<dbReference type="PANTHER" id="PTHR24559">
    <property type="entry name" value="TRANSPOSON TY3-I GAG-POL POLYPROTEIN"/>
    <property type="match status" value="1"/>
</dbReference>
<dbReference type="Gene3D" id="3.10.10.10">
    <property type="entry name" value="HIV Type 1 Reverse Transcriptase, subunit A, domain 1"/>
    <property type="match status" value="2"/>
</dbReference>
<evidence type="ECO:0000313" key="1">
    <source>
        <dbReference type="EMBL" id="KAI5343302.1"/>
    </source>
</evidence>
<reference evidence="1 2" key="1">
    <citation type="journal article" date="2022" name="G3 (Bethesda)">
        <title>Whole-genome sequence and methylome profiling of the almond [Prunus dulcis (Mill.) D.A. Webb] cultivar 'Nonpareil'.</title>
        <authorList>
            <person name="D'Amico-Willman K.M."/>
            <person name="Ouma W.Z."/>
            <person name="Meulia T."/>
            <person name="Sideli G.M."/>
            <person name="Gradziel T.M."/>
            <person name="Fresnedo-Ramirez J."/>
        </authorList>
    </citation>
    <scope>NUCLEOTIDE SEQUENCE [LARGE SCALE GENOMIC DNA]</scope>
    <source>
        <strain evidence="1">Clone GOH B32 T37-40</strain>
    </source>
</reference>
<dbReference type="EMBL" id="JAJFAZ020000002">
    <property type="protein sequence ID" value="KAI5343302.1"/>
    <property type="molecule type" value="Genomic_DNA"/>
</dbReference>
<evidence type="ECO:0008006" key="3">
    <source>
        <dbReference type="Google" id="ProtNLM"/>
    </source>
</evidence>
<organism evidence="1 2">
    <name type="scientific">Prunus dulcis</name>
    <name type="common">Almond</name>
    <name type="synonym">Amygdalus dulcis</name>
    <dbReference type="NCBI Taxonomy" id="3755"/>
    <lineage>
        <taxon>Eukaryota</taxon>
        <taxon>Viridiplantae</taxon>
        <taxon>Streptophyta</taxon>
        <taxon>Embryophyta</taxon>
        <taxon>Tracheophyta</taxon>
        <taxon>Spermatophyta</taxon>
        <taxon>Magnoliopsida</taxon>
        <taxon>eudicotyledons</taxon>
        <taxon>Gunneridae</taxon>
        <taxon>Pentapetalae</taxon>
        <taxon>rosids</taxon>
        <taxon>fabids</taxon>
        <taxon>Rosales</taxon>
        <taxon>Rosaceae</taxon>
        <taxon>Amygdaloideae</taxon>
        <taxon>Amygdaleae</taxon>
        <taxon>Prunus</taxon>
    </lineage>
</organism>
<dbReference type="Proteomes" id="UP001054821">
    <property type="component" value="Chromosome 2"/>
</dbReference>
<evidence type="ECO:0000313" key="2">
    <source>
        <dbReference type="Proteomes" id="UP001054821"/>
    </source>
</evidence>
<dbReference type="SUPFAM" id="SSF56672">
    <property type="entry name" value="DNA/RNA polymerases"/>
    <property type="match status" value="1"/>
</dbReference>
<dbReference type="Gene3D" id="3.30.70.270">
    <property type="match status" value="1"/>
</dbReference>
<name>A0AAD4WJ64_PRUDU</name>
<dbReference type="PANTHER" id="PTHR24559:SF436">
    <property type="entry name" value="RNA-DIRECTED DNA POLYMERASE HOMOLOG"/>
    <property type="match status" value="1"/>
</dbReference>
<dbReference type="InterPro" id="IPR043502">
    <property type="entry name" value="DNA/RNA_pol_sf"/>
</dbReference>
<dbReference type="InterPro" id="IPR043128">
    <property type="entry name" value="Rev_trsase/Diguanyl_cyclase"/>
</dbReference>
<sequence>MNQEKEEEAEREAGIGAIYHFNALQAKGAQPQEAKTLGCRVSKEAGSMKTVNSTAKPIDEVARSVELHIATWKGVADFSVISMDDNDVVLAMEFMDKVKAFPIPFYNTMCIAQGGTMPCTVPVVKEQGETKLFSAMQFSESGKKGVPTFLATMKMDVVKKEVQPVPKAVEAILKEFAMVMPKELPKTLPPRREVDHVLELEPGAKPPAKAPYRMAPPELEELRKQLMQLLDTGALNKVTIKNKYPIPLIADLFDQLGGAKHFPKLDLCSGYYQILQIGVVLMQDGHPLSFEGRKLNDTERRYTVEEKEIRALIEH</sequence>
<accession>A0AAD4WJ64</accession>
<dbReference type="AlphaFoldDB" id="A0AAD4WJ64"/>
<proteinExistence type="predicted"/>
<gene>
    <name evidence="1" type="ORF">L3X38_011178</name>
</gene>
<dbReference type="InterPro" id="IPR053134">
    <property type="entry name" value="RNA-dir_DNA_polymerase"/>
</dbReference>
<comment type="caution">
    <text evidence="1">The sequence shown here is derived from an EMBL/GenBank/DDBJ whole genome shotgun (WGS) entry which is preliminary data.</text>
</comment>